<dbReference type="GO" id="GO:0046872">
    <property type="term" value="F:metal ion binding"/>
    <property type="evidence" value="ECO:0007669"/>
    <property type="project" value="InterPro"/>
</dbReference>
<comment type="subunit">
    <text evidence="5 6">Homodimer.</text>
</comment>
<evidence type="ECO:0000256" key="5">
    <source>
        <dbReference type="HAMAP-Rule" id="MF_01928"/>
    </source>
</evidence>
<dbReference type="Pfam" id="PF22660">
    <property type="entry name" value="RS_preATP-grasp-like"/>
    <property type="match status" value="1"/>
</dbReference>
<dbReference type="InterPro" id="IPR011761">
    <property type="entry name" value="ATP-grasp"/>
</dbReference>
<proteinExistence type="inferred from homology"/>
<dbReference type="FunFam" id="3.30.470.20:FF:000029">
    <property type="entry name" value="N5-carboxyaminoimidazole ribonucleotide synthase"/>
    <property type="match status" value="1"/>
</dbReference>
<dbReference type="GO" id="GO:0005524">
    <property type="term" value="F:ATP binding"/>
    <property type="evidence" value="ECO:0007669"/>
    <property type="project" value="UniProtKB-UniRule"/>
</dbReference>
<dbReference type="Gene3D" id="3.30.470.20">
    <property type="entry name" value="ATP-grasp fold, B domain"/>
    <property type="match status" value="1"/>
</dbReference>
<evidence type="ECO:0000256" key="1">
    <source>
        <dbReference type="ARBA" id="ARBA00022598"/>
    </source>
</evidence>
<dbReference type="AlphaFoldDB" id="A0A517Y7B8"/>
<feature type="binding site" evidence="5">
    <location>
        <begin position="152"/>
        <end position="158"/>
    </location>
    <ligand>
        <name>ATP</name>
        <dbReference type="ChEBI" id="CHEBI:30616"/>
    </ligand>
</feature>
<keyword evidence="1 5" id="KW-0436">Ligase</keyword>
<dbReference type="OrthoDB" id="9804625at2"/>
<dbReference type="Gene3D" id="3.40.50.20">
    <property type="match status" value="1"/>
</dbReference>
<feature type="binding site" evidence="5">
    <location>
        <position position="213"/>
    </location>
    <ligand>
        <name>ATP</name>
        <dbReference type="ChEBI" id="CHEBI:30616"/>
    </ligand>
</feature>
<comment type="catalytic activity">
    <reaction evidence="5 6">
        <text>5-amino-1-(5-phospho-beta-D-ribosyl)imidazole + hydrogencarbonate + ATP = 5-carboxyamino-1-(5-phospho-D-ribosyl)imidazole + ADP + phosphate + 2 H(+)</text>
        <dbReference type="Rhea" id="RHEA:19317"/>
        <dbReference type="ChEBI" id="CHEBI:15378"/>
        <dbReference type="ChEBI" id="CHEBI:17544"/>
        <dbReference type="ChEBI" id="CHEBI:30616"/>
        <dbReference type="ChEBI" id="CHEBI:43474"/>
        <dbReference type="ChEBI" id="CHEBI:58730"/>
        <dbReference type="ChEBI" id="CHEBI:137981"/>
        <dbReference type="ChEBI" id="CHEBI:456216"/>
        <dbReference type="EC" id="6.3.4.18"/>
    </reaction>
</comment>
<dbReference type="Pfam" id="PF17769">
    <property type="entry name" value="PurK_C"/>
    <property type="match status" value="1"/>
</dbReference>
<dbReference type="InterPro" id="IPR040686">
    <property type="entry name" value="PurK_C"/>
</dbReference>
<dbReference type="EMBL" id="CP036274">
    <property type="protein sequence ID" value="QDU26130.1"/>
    <property type="molecule type" value="Genomic_DNA"/>
</dbReference>
<dbReference type="GO" id="GO:0034028">
    <property type="term" value="F:5-(carboxyamino)imidazole ribonucleotide synthase activity"/>
    <property type="evidence" value="ECO:0007669"/>
    <property type="project" value="UniProtKB-UniRule"/>
</dbReference>
<dbReference type="PROSITE" id="PS50975">
    <property type="entry name" value="ATP_GRASP"/>
    <property type="match status" value="1"/>
</dbReference>
<dbReference type="InterPro" id="IPR011054">
    <property type="entry name" value="Rudment_hybrid_motif"/>
</dbReference>
<evidence type="ECO:0000256" key="3">
    <source>
        <dbReference type="ARBA" id="ARBA00022755"/>
    </source>
</evidence>
<reference evidence="8 9" key="1">
    <citation type="submission" date="2019-02" db="EMBL/GenBank/DDBJ databases">
        <title>Deep-cultivation of Planctomycetes and their phenomic and genomic characterization uncovers novel biology.</title>
        <authorList>
            <person name="Wiegand S."/>
            <person name="Jogler M."/>
            <person name="Boedeker C."/>
            <person name="Pinto D."/>
            <person name="Vollmers J."/>
            <person name="Rivas-Marin E."/>
            <person name="Kohn T."/>
            <person name="Peeters S.H."/>
            <person name="Heuer A."/>
            <person name="Rast P."/>
            <person name="Oberbeckmann S."/>
            <person name="Bunk B."/>
            <person name="Jeske O."/>
            <person name="Meyerdierks A."/>
            <person name="Storesund J.E."/>
            <person name="Kallscheuer N."/>
            <person name="Luecker S."/>
            <person name="Lage O.M."/>
            <person name="Pohl T."/>
            <person name="Merkel B.J."/>
            <person name="Hornburger P."/>
            <person name="Mueller R.-W."/>
            <person name="Bruemmer F."/>
            <person name="Labrenz M."/>
            <person name="Spormann A.M."/>
            <person name="Op den Camp H."/>
            <person name="Overmann J."/>
            <person name="Amann R."/>
            <person name="Jetten M.S.M."/>
            <person name="Mascher T."/>
            <person name="Medema M.H."/>
            <person name="Devos D.P."/>
            <person name="Kaster A.-K."/>
            <person name="Ovreas L."/>
            <person name="Rohde M."/>
            <person name="Galperin M.Y."/>
            <person name="Jogler C."/>
        </authorList>
    </citation>
    <scope>NUCLEOTIDE SEQUENCE [LARGE SCALE GENOMIC DNA]</scope>
    <source>
        <strain evidence="8 9">ETA_A8</strain>
    </source>
</reference>
<gene>
    <name evidence="5 6 8" type="primary">purK</name>
    <name evidence="8" type="ORF">ETAA8_12040</name>
</gene>
<keyword evidence="9" id="KW-1185">Reference proteome</keyword>
<feature type="binding site" evidence="5">
    <location>
        <begin position="182"/>
        <end position="185"/>
    </location>
    <ligand>
        <name>ATP</name>
        <dbReference type="ChEBI" id="CHEBI:30616"/>
    </ligand>
</feature>
<sequence>MSKVIQPGSTLGVLGSGQLGRMFTIAARRMGYRVHVLSPDDDTPTGQVADVEIRANYDDLDAIEKFAQGVSVVTFEFENVPSPTTTAAEKFAPVRPGGHVLHVTQNRLREKDFLRQQGIGTTPYHAIHNEQQLRDALPHTGYPAVLKTADWGYDGKGQAKIQRAEEISGLWPKFAGQESILEAFVDFSCEISVVGARGCDGDFVAYGPIHNSHRNHILDVSICPAPVSERVANEAIEITRTIFEKLDVVGVLCVEFFVTRDDRLLVNELAPRPHNSGHFGIDACVSCQFEQQVRAVCGLPLGSVRQHRPAAMVNLLGDVWQPNSPRWDQALRHPDIKLHLYGKAEPRPGRKMGHLTALADTPQAAAELALEARAALQS</sequence>
<dbReference type="InterPro" id="IPR054350">
    <property type="entry name" value="PurT/PurK_preATP-grasp"/>
</dbReference>
<evidence type="ECO:0000256" key="4">
    <source>
        <dbReference type="ARBA" id="ARBA00022840"/>
    </source>
</evidence>
<feature type="domain" description="ATP-grasp" evidence="7">
    <location>
        <begin position="111"/>
        <end position="297"/>
    </location>
</feature>
<feature type="binding site" evidence="5">
    <location>
        <position position="190"/>
    </location>
    <ligand>
        <name>ATP</name>
        <dbReference type="ChEBI" id="CHEBI:30616"/>
    </ligand>
</feature>
<dbReference type="SUPFAM" id="SSF56059">
    <property type="entry name" value="Glutathione synthetase ATP-binding domain-like"/>
    <property type="match status" value="1"/>
</dbReference>
<keyword evidence="4 5" id="KW-0067">ATP-binding</keyword>
<dbReference type="Pfam" id="PF02222">
    <property type="entry name" value="ATP-grasp"/>
    <property type="match status" value="1"/>
</dbReference>
<dbReference type="GO" id="GO:0006189">
    <property type="term" value="P:'de novo' IMP biosynthetic process"/>
    <property type="evidence" value="ECO:0007669"/>
    <property type="project" value="UniProtKB-UniRule"/>
</dbReference>
<dbReference type="RefSeq" id="WP_145086206.1">
    <property type="nucleotide sequence ID" value="NZ_CP036274.1"/>
</dbReference>
<dbReference type="InterPro" id="IPR016185">
    <property type="entry name" value="PreATP-grasp_dom_sf"/>
</dbReference>
<keyword evidence="3 5" id="KW-0658">Purine biosynthesis</keyword>
<dbReference type="EC" id="6.3.4.18" evidence="5 6"/>
<comment type="similarity">
    <text evidence="5 6">Belongs to the PurK/PurT family.</text>
</comment>
<dbReference type="GO" id="GO:0004638">
    <property type="term" value="F:phosphoribosylaminoimidazole carboxylase activity"/>
    <property type="evidence" value="ECO:0007669"/>
    <property type="project" value="InterPro"/>
</dbReference>
<dbReference type="NCBIfam" id="NF004675">
    <property type="entry name" value="PRK06019.1-1"/>
    <property type="match status" value="1"/>
</dbReference>
<accession>A0A517Y7B8</accession>
<dbReference type="NCBIfam" id="NF004676">
    <property type="entry name" value="PRK06019.1-2"/>
    <property type="match status" value="1"/>
</dbReference>
<organism evidence="8 9">
    <name type="scientific">Anatilimnocola aggregata</name>
    <dbReference type="NCBI Taxonomy" id="2528021"/>
    <lineage>
        <taxon>Bacteria</taxon>
        <taxon>Pseudomonadati</taxon>
        <taxon>Planctomycetota</taxon>
        <taxon>Planctomycetia</taxon>
        <taxon>Pirellulales</taxon>
        <taxon>Pirellulaceae</taxon>
        <taxon>Anatilimnocola</taxon>
    </lineage>
</organism>
<comment type="pathway">
    <text evidence="5 6">Purine metabolism; IMP biosynthesis via de novo pathway; 5-amino-1-(5-phospho-D-ribosyl)imidazole-4-carboxylate from 5-amino-1-(5-phospho-D-ribosyl)imidazole (N5-CAIR route): step 1/2.</text>
</comment>
<evidence type="ECO:0000256" key="2">
    <source>
        <dbReference type="ARBA" id="ARBA00022741"/>
    </source>
</evidence>
<dbReference type="InterPro" id="IPR005875">
    <property type="entry name" value="PurK"/>
</dbReference>
<dbReference type="SUPFAM" id="SSF52440">
    <property type="entry name" value="PreATP-grasp domain"/>
    <property type="match status" value="1"/>
</dbReference>
<feature type="binding site" evidence="5">
    <location>
        <position position="147"/>
    </location>
    <ligand>
        <name>ATP</name>
        <dbReference type="ChEBI" id="CHEBI:30616"/>
    </ligand>
</feature>
<dbReference type="HAMAP" id="MF_01928">
    <property type="entry name" value="PurK"/>
    <property type="match status" value="1"/>
</dbReference>
<comment type="function">
    <text evidence="6">Catalyzes the ATP-dependent conversion of 5-aminoimidazole ribonucleotide (AIR) and HCO(3)- to N5-carboxyaminoimidazole ribonucleotide (N5-CAIR).</text>
</comment>
<dbReference type="InterPro" id="IPR013815">
    <property type="entry name" value="ATP_grasp_subdomain_1"/>
</dbReference>
<evidence type="ECO:0000259" key="7">
    <source>
        <dbReference type="PROSITE" id="PS50975"/>
    </source>
</evidence>
<feature type="binding site" evidence="5">
    <location>
        <begin position="267"/>
        <end position="268"/>
    </location>
    <ligand>
        <name>ATP</name>
        <dbReference type="ChEBI" id="CHEBI:30616"/>
    </ligand>
</feature>
<evidence type="ECO:0000256" key="6">
    <source>
        <dbReference type="RuleBase" id="RU361200"/>
    </source>
</evidence>
<dbReference type="UniPathway" id="UPA00074">
    <property type="reaction ID" value="UER00942"/>
</dbReference>
<name>A0A517Y7B8_9BACT</name>
<dbReference type="InterPro" id="IPR003135">
    <property type="entry name" value="ATP-grasp_carboxylate-amine"/>
</dbReference>
<evidence type="ECO:0000313" key="9">
    <source>
        <dbReference type="Proteomes" id="UP000315017"/>
    </source>
</evidence>
<dbReference type="PANTHER" id="PTHR11609">
    <property type="entry name" value="PURINE BIOSYNTHESIS PROTEIN 6/7, PUR6/7"/>
    <property type="match status" value="1"/>
</dbReference>
<dbReference type="GO" id="GO:0005829">
    <property type="term" value="C:cytosol"/>
    <property type="evidence" value="ECO:0007669"/>
    <property type="project" value="TreeGrafter"/>
</dbReference>
<evidence type="ECO:0000313" key="8">
    <source>
        <dbReference type="EMBL" id="QDU26130.1"/>
    </source>
</evidence>
<dbReference type="FunFam" id="3.40.50.20:FF:000016">
    <property type="entry name" value="N5-carboxyaminoimidazole ribonucleotide synthase"/>
    <property type="match status" value="1"/>
</dbReference>
<dbReference type="NCBIfam" id="NF004679">
    <property type="entry name" value="PRK06019.1-5"/>
    <property type="match status" value="1"/>
</dbReference>
<keyword evidence="2 5" id="KW-0547">Nucleotide-binding</keyword>
<comment type="function">
    <text evidence="5">Catalyzes the ATP-dependent conversion of 5-aminoimidazole ribonucleotide (AIR) and HCO(3)(-) to N5-carboxyaminoimidazole ribonucleotide (N5-CAIR).</text>
</comment>
<dbReference type="SUPFAM" id="SSF51246">
    <property type="entry name" value="Rudiment single hybrid motif"/>
    <property type="match status" value="1"/>
</dbReference>
<dbReference type="NCBIfam" id="NF004677">
    <property type="entry name" value="PRK06019.1-3"/>
    <property type="match status" value="1"/>
</dbReference>
<protein>
    <recommendedName>
        <fullName evidence="5 6">N5-carboxyaminoimidazole ribonucleotide synthase</fullName>
        <shortName evidence="5 6">N5-CAIR synthase</shortName>
        <ecNumber evidence="5 6">6.3.4.18</ecNumber>
    </recommendedName>
    <alternativeName>
        <fullName evidence="5 6">5-(carboxyamino)imidazole ribonucleotide synthetase</fullName>
    </alternativeName>
</protein>
<dbReference type="Proteomes" id="UP000315017">
    <property type="component" value="Chromosome"/>
</dbReference>
<dbReference type="Gene3D" id="3.30.1490.20">
    <property type="entry name" value="ATP-grasp fold, A domain"/>
    <property type="match status" value="1"/>
</dbReference>
<feature type="binding site" evidence="5">
    <location>
        <position position="107"/>
    </location>
    <ligand>
        <name>ATP</name>
        <dbReference type="ChEBI" id="CHEBI:30616"/>
    </ligand>
</feature>
<dbReference type="NCBIfam" id="TIGR01161">
    <property type="entry name" value="purK"/>
    <property type="match status" value="1"/>
</dbReference>
<dbReference type="KEGG" id="aagg:ETAA8_12040"/>
<dbReference type="PANTHER" id="PTHR11609:SF5">
    <property type="entry name" value="PHOSPHORIBOSYLAMINOIMIDAZOLE CARBOXYLASE"/>
    <property type="match status" value="1"/>
</dbReference>